<sequence>MKTRKILKFSKERVILLDKRAKQLINGGNVYKQEKASDFLNCSFMICKV</sequence>
<dbReference type="Proteomes" id="UP000501570">
    <property type="component" value="Chromosome"/>
</dbReference>
<keyword evidence="2" id="KW-1185">Reference proteome</keyword>
<organism evidence="1 2">
    <name type="scientific">Chryseobacterium gallinarum</name>
    <dbReference type="NCBI Taxonomy" id="1324352"/>
    <lineage>
        <taxon>Bacteria</taxon>
        <taxon>Pseudomonadati</taxon>
        <taxon>Bacteroidota</taxon>
        <taxon>Flavobacteriia</taxon>
        <taxon>Flavobacteriales</taxon>
        <taxon>Weeksellaceae</taxon>
        <taxon>Chryseobacterium group</taxon>
        <taxon>Chryseobacterium</taxon>
    </lineage>
</organism>
<evidence type="ECO:0000313" key="1">
    <source>
        <dbReference type="EMBL" id="QIY89840.1"/>
    </source>
</evidence>
<proteinExistence type="predicted"/>
<reference evidence="1 2" key="1">
    <citation type="submission" date="2019-09" db="EMBL/GenBank/DDBJ databases">
        <title>FDA dAtabase for Regulatory Grade micrObial Sequences (FDA-ARGOS): Supporting development and validation of Infectious Disease Dx tests.</title>
        <authorList>
            <person name="Sciortino C."/>
            <person name="Tallon L."/>
            <person name="Sadzewicz L."/>
            <person name="Vavikolanu K."/>
            <person name="Mehta A."/>
            <person name="Aluvathingal J."/>
            <person name="Nadendla S."/>
            <person name="Nandy P."/>
            <person name="Geyer C."/>
            <person name="Yan Y."/>
            <person name="Sichtig H."/>
        </authorList>
    </citation>
    <scope>NUCLEOTIDE SEQUENCE [LARGE SCALE GENOMIC DNA]</scope>
    <source>
        <strain evidence="1 2">FDAARGOS_636</strain>
    </source>
</reference>
<dbReference type="EMBL" id="CP050995">
    <property type="protein sequence ID" value="QIY89840.1"/>
    <property type="molecule type" value="Genomic_DNA"/>
</dbReference>
<evidence type="ECO:0000313" key="2">
    <source>
        <dbReference type="Proteomes" id="UP000501570"/>
    </source>
</evidence>
<name>A0ABX6KMM7_CHRGL</name>
<dbReference type="RefSeq" id="WP_168237695.1">
    <property type="nucleotide sequence ID" value="NZ_CP050995.1"/>
</dbReference>
<accession>A0ABX6KMM7</accession>
<gene>
    <name evidence="1" type="ORF">FOB44_03840</name>
</gene>
<protein>
    <submittedName>
        <fullName evidence="1">Uncharacterized protein</fullName>
    </submittedName>
</protein>